<keyword evidence="8" id="KW-0732">Signal</keyword>
<dbReference type="SUPFAM" id="SSF56994">
    <property type="entry name" value="Insulin-like"/>
    <property type="match status" value="1"/>
</dbReference>
<dbReference type="Gene3D" id="1.10.100.10">
    <property type="entry name" value="Insulin-like"/>
    <property type="match status" value="1"/>
</dbReference>
<dbReference type="Proteomes" id="UP001295444">
    <property type="component" value="Chromosome 05"/>
</dbReference>
<evidence type="ECO:0000313" key="10">
    <source>
        <dbReference type="EMBL" id="CAH2293248.1"/>
    </source>
</evidence>
<dbReference type="GO" id="GO:0005179">
    <property type="term" value="F:hormone activity"/>
    <property type="evidence" value="ECO:0007669"/>
    <property type="project" value="UniProtKB-KW"/>
</dbReference>
<dbReference type="GO" id="GO:0005576">
    <property type="term" value="C:extracellular region"/>
    <property type="evidence" value="ECO:0007669"/>
    <property type="project" value="UniProtKB-SubCell"/>
</dbReference>
<sequence>MYLRFCFFTLLIAVMMRSWSQAMDRDELGMKLCGREFIRTVVMSCGGSRWKRYTPEPGQERVNPYRDILDWLNRDFIDDPERLNSVYVEGAHDPSSPGLHHSDPTMEQLRGSLYDPLVGEEQEDVNLRIRRSTGPAGSCCQRGCTKTEIMKFC</sequence>
<evidence type="ECO:0000259" key="9">
    <source>
        <dbReference type="SMART" id="SM00078"/>
    </source>
</evidence>
<evidence type="ECO:0000256" key="3">
    <source>
        <dbReference type="ARBA" id="ARBA00011207"/>
    </source>
</evidence>
<keyword evidence="5" id="KW-0372">Hormone</keyword>
<protein>
    <submittedName>
        <fullName evidence="10">Insulin-like peptide INSL5</fullName>
    </submittedName>
</protein>
<dbReference type="PANTHER" id="PTHR20968">
    <property type="entry name" value="ILGF DOMAIN-CONTAINING PROTEIN"/>
    <property type="match status" value="1"/>
</dbReference>
<evidence type="ECO:0000313" key="11">
    <source>
        <dbReference type="Proteomes" id="UP001295444"/>
    </source>
</evidence>
<evidence type="ECO:0000256" key="5">
    <source>
        <dbReference type="ARBA" id="ARBA00022702"/>
    </source>
</evidence>
<proteinExistence type="inferred from homology"/>
<dbReference type="EMBL" id="OW240916">
    <property type="protein sequence ID" value="CAH2293248.1"/>
    <property type="molecule type" value="Genomic_DNA"/>
</dbReference>
<feature type="chain" id="PRO_5041952995" evidence="8">
    <location>
        <begin position="23"/>
        <end position="153"/>
    </location>
</feature>
<keyword evidence="6" id="KW-1015">Disulfide bond</keyword>
<organism evidence="10 11">
    <name type="scientific">Pelobates cultripes</name>
    <name type="common">Western spadefoot toad</name>
    <dbReference type="NCBI Taxonomy" id="61616"/>
    <lineage>
        <taxon>Eukaryota</taxon>
        <taxon>Metazoa</taxon>
        <taxon>Chordata</taxon>
        <taxon>Craniata</taxon>
        <taxon>Vertebrata</taxon>
        <taxon>Euteleostomi</taxon>
        <taxon>Amphibia</taxon>
        <taxon>Batrachia</taxon>
        <taxon>Anura</taxon>
        <taxon>Pelobatoidea</taxon>
        <taxon>Pelobatidae</taxon>
        <taxon>Pelobates</taxon>
    </lineage>
</organism>
<gene>
    <name evidence="10" type="ORF">PECUL_23A019411</name>
</gene>
<evidence type="ECO:0000256" key="8">
    <source>
        <dbReference type="SAM" id="SignalP"/>
    </source>
</evidence>
<dbReference type="Pfam" id="PF00049">
    <property type="entry name" value="Insulin"/>
    <property type="match status" value="1"/>
</dbReference>
<dbReference type="GO" id="GO:0001664">
    <property type="term" value="F:G protein-coupled receptor binding"/>
    <property type="evidence" value="ECO:0007669"/>
    <property type="project" value="TreeGrafter"/>
</dbReference>
<evidence type="ECO:0000256" key="7">
    <source>
        <dbReference type="RuleBase" id="RU000406"/>
    </source>
</evidence>
<dbReference type="InterPro" id="IPR016179">
    <property type="entry name" value="Insulin-like"/>
</dbReference>
<dbReference type="SMART" id="SM00078">
    <property type="entry name" value="IlGF"/>
    <property type="match status" value="1"/>
</dbReference>
<comment type="subcellular location">
    <subcellularLocation>
        <location evidence="1 7">Secreted</location>
    </subcellularLocation>
</comment>
<evidence type="ECO:0000256" key="1">
    <source>
        <dbReference type="ARBA" id="ARBA00004613"/>
    </source>
</evidence>
<keyword evidence="4 7" id="KW-0964">Secreted</keyword>
<dbReference type="InterPro" id="IPR036438">
    <property type="entry name" value="Insulin-like_sf"/>
</dbReference>
<reference evidence="10" key="1">
    <citation type="submission" date="2022-03" db="EMBL/GenBank/DDBJ databases">
        <authorList>
            <person name="Alioto T."/>
            <person name="Alioto T."/>
            <person name="Gomez Garrido J."/>
        </authorList>
    </citation>
    <scope>NUCLEOTIDE SEQUENCE</scope>
</reference>
<comment type="subunit">
    <text evidence="3">Heterodimer of a B chain and an A chain linked by two disulfide bonds.</text>
</comment>
<accession>A0AAD1S7X3</accession>
<evidence type="ECO:0000256" key="2">
    <source>
        <dbReference type="ARBA" id="ARBA00009034"/>
    </source>
</evidence>
<dbReference type="PROSITE" id="PS00262">
    <property type="entry name" value="INSULIN"/>
    <property type="match status" value="1"/>
</dbReference>
<dbReference type="CDD" id="cd04365">
    <property type="entry name" value="IlGF_relaxin_like"/>
    <property type="match status" value="1"/>
</dbReference>
<feature type="signal peptide" evidence="8">
    <location>
        <begin position="1"/>
        <end position="22"/>
    </location>
</feature>
<dbReference type="AlphaFoldDB" id="A0AAD1S7X3"/>
<evidence type="ECO:0000256" key="4">
    <source>
        <dbReference type="ARBA" id="ARBA00022525"/>
    </source>
</evidence>
<keyword evidence="11" id="KW-1185">Reference proteome</keyword>
<comment type="similarity">
    <text evidence="2 7">Belongs to the insulin family.</text>
</comment>
<dbReference type="InterPro" id="IPR051777">
    <property type="entry name" value="Insulin-like_neuro_ligands"/>
</dbReference>
<evidence type="ECO:0000256" key="6">
    <source>
        <dbReference type="ARBA" id="ARBA00023157"/>
    </source>
</evidence>
<feature type="domain" description="Insulin-like" evidence="9">
    <location>
        <begin position="30"/>
        <end position="153"/>
    </location>
</feature>
<dbReference type="InterPro" id="IPR022353">
    <property type="entry name" value="Insulin_CS"/>
</dbReference>
<name>A0AAD1S7X3_PELCU</name>